<gene>
    <name evidence="14" type="primary">LOC108674806</name>
</gene>
<keyword evidence="4" id="KW-0378">Hydrolase</keyword>
<dbReference type="SMART" id="SM00462">
    <property type="entry name" value="PTB"/>
    <property type="match status" value="1"/>
</dbReference>
<feature type="compositionally biased region" description="Polar residues" evidence="9">
    <location>
        <begin position="1891"/>
        <end position="1903"/>
    </location>
</feature>
<evidence type="ECO:0000259" key="11">
    <source>
        <dbReference type="PROSITE" id="PS51181"/>
    </source>
</evidence>
<dbReference type="InterPro" id="IPR014020">
    <property type="entry name" value="Tensin_C2-dom"/>
</dbReference>
<evidence type="ECO:0000256" key="5">
    <source>
        <dbReference type="ARBA" id="ARBA00022912"/>
    </source>
</evidence>
<feature type="region of interest" description="Disordered" evidence="9">
    <location>
        <begin position="191"/>
        <end position="220"/>
    </location>
</feature>
<dbReference type="PROSITE" id="PS51181">
    <property type="entry name" value="PPASE_TENSIN"/>
    <property type="match status" value="1"/>
</dbReference>
<dbReference type="CDD" id="cd01213">
    <property type="entry name" value="PTB_tensin"/>
    <property type="match status" value="1"/>
</dbReference>
<dbReference type="OMA" id="HQNPNDH"/>
<dbReference type="InterPro" id="IPR029023">
    <property type="entry name" value="Tensin_phosphatase"/>
</dbReference>
<dbReference type="SMART" id="SM01326">
    <property type="entry name" value="PTEN_C2"/>
    <property type="match status" value="1"/>
</dbReference>
<dbReference type="InterPro" id="IPR006020">
    <property type="entry name" value="PTB/PI_dom"/>
</dbReference>
<feature type="region of interest" description="Disordered" evidence="9">
    <location>
        <begin position="752"/>
        <end position="774"/>
    </location>
</feature>
<dbReference type="InterPro" id="IPR000980">
    <property type="entry name" value="SH2"/>
</dbReference>
<comment type="similarity">
    <text evidence="2">Belongs to the PTEN phosphatase protein family.</text>
</comment>
<dbReference type="PROSITE" id="PS51182">
    <property type="entry name" value="C2_TENSIN"/>
    <property type="match status" value="1"/>
</dbReference>
<protein>
    <submittedName>
        <fullName evidence="14">Tensin-1 isoform X1</fullName>
    </submittedName>
</protein>
<name>A0A979FVI1_HYAAZ</name>
<dbReference type="CDD" id="cd09927">
    <property type="entry name" value="SH2_Tensin_like"/>
    <property type="match status" value="1"/>
</dbReference>
<dbReference type="CTD" id="41144"/>
<feature type="region of interest" description="Disordered" evidence="9">
    <location>
        <begin position="1061"/>
        <end position="1112"/>
    </location>
</feature>
<feature type="compositionally biased region" description="Basic and acidic residues" evidence="9">
    <location>
        <begin position="202"/>
        <end position="218"/>
    </location>
</feature>
<feature type="compositionally biased region" description="Polar residues" evidence="9">
    <location>
        <begin position="970"/>
        <end position="994"/>
    </location>
</feature>
<feature type="domain" description="C2 tensin-type" evidence="12">
    <location>
        <begin position="540"/>
        <end position="680"/>
    </location>
</feature>
<feature type="compositionally biased region" description="Low complexity" evidence="9">
    <location>
        <begin position="1873"/>
        <end position="1883"/>
    </location>
</feature>
<evidence type="ECO:0000259" key="12">
    <source>
        <dbReference type="PROSITE" id="PS51182"/>
    </source>
</evidence>
<keyword evidence="3" id="KW-0597">Phosphoprotein</keyword>
<feature type="compositionally biased region" description="Polar residues" evidence="9">
    <location>
        <begin position="1918"/>
        <end position="1928"/>
    </location>
</feature>
<feature type="compositionally biased region" description="Low complexity" evidence="9">
    <location>
        <begin position="1147"/>
        <end position="1165"/>
    </location>
</feature>
<feature type="compositionally biased region" description="Basic and acidic residues" evidence="9">
    <location>
        <begin position="106"/>
        <end position="138"/>
    </location>
</feature>
<feature type="region of interest" description="Disordered" evidence="9">
    <location>
        <begin position="1803"/>
        <end position="1856"/>
    </location>
</feature>
<dbReference type="SUPFAM" id="SSF52799">
    <property type="entry name" value="(Phosphotyrosine protein) phosphatases II"/>
    <property type="match status" value="1"/>
</dbReference>
<feature type="compositionally biased region" description="Polar residues" evidence="9">
    <location>
        <begin position="1422"/>
        <end position="1432"/>
    </location>
</feature>
<dbReference type="PROSITE" id="PS50001">
    <property type="entry name" value="SH2"/>
    <property type="match status" value="1"/>
</dbReference>
<evidence type="ECO:0000256" key="4">
    <source>
        <dbReference type="ARBA" id="ARBA00022801"/>
    </source>
</evidence>
<evidence type="ECO:0000256" key="9">
    <source>
        <dbReference type="SAM" id="MobiDB-lite"/>
    </source>
</evidence>
<dbReference type="InterPro" id="IPR011993">
    <property type="entry name" value="PH-like_dom_sf"/>
</dbReference>
<dbReference type="GO" id="GO:0005925">
    <property type="term" value="C:focal adhesion"/>
    <property type="evidence" value="ECO:0007669"/>
    <property type="project" value="TreeGrafter"/>
</dbReference>
<dbReference type="Gene3D" id="2.30.29.30">
    <property type="entry name" value="Pleckstrin-homology domain (PH domain)/Phosphotyrosine-binding domain (PTB)"/>
    <property type="match status" value="1"/>
</dbReference>
<dbReference type="Pfam" id="PF08416">
    <property type="entry name" value="PTB"/>
    <property type="match status" value="1"/>
</dbReference>
<dbReference type="OrthoDB" id="6273691at2759"/>
<dbReference type="GeneID" id="108674806"/>
<dbReference type="InterPro" id="IPR035892">
    <property type="entry name" value="C2_domain_sf"/>
</dbReference>
<proteinExistence type="inferred from homology"/>
<dbReference type="Proteomes" id="UP000694843">
    <property type="component" value="Unplaced"/>
</dbReference>
<evidence type="ECO:0000256" key="6">
    <source>
        <dbReference type="ARBA" id="ARBA00022949"/>
    </source>
</evidence>
<evidence type="ECO:0000313" key="13">
    <source>
        <dbReference type="Proteomes" id="UP000694843"/>
    </source>
</evidence>
<feature type="compositionally biased region" description="Basic residues" evidence="9">
    <location>
        <begin position="852"/>
        <end position="870"/>
    </location>
</feature>
<dbReference type="InterPro" id="IPR029021">
    <property type="entry name" value="Prot-tyrosine_phosphatase-like"/>
</dbReference>
<evidence type="ECO:0000313" key="14">
    <source>
        <dbReference type="RefSeq" id="XP_047740537.1"/>
    </source>
</evidence>
<dbReference type="PANTHER" id="PTHR45734">
    <property type="entry name" value="TENSIN"/>
    <property type="match status" value="1"/>
</dbReference>
<feature type="compositionally biased region" description="Polar residues" evidence="9">
    <location>
        <begin position="1393"/>
        <end position="1407"/>
    </location>
</feature>
<keyword evidence="5" id="KW-0904">Protein phosphatase</keyword>
<evidence type="ECO:0000256" key="2">
    <source>
        <dbReference type="ARBA" id="ARBA00007881"/>
    </source>
</evidence>
<feature type="domain" description="SH2" evidence="10">
    <location>
        <begin position="1949"/>
        <end position="2058"/>
    </location>
</feature>
<feature type="region of interest" description="Disordered" evidence="9">
    <location>
        <begin position="1868"/>
        <end position="1936"/>
    </location>
</feature>
<dbReference type="SMART" id="SM00252">
    <property type="entry name" value="SH2"/>
    <property type="match status" value="1"/>
</dbReference>
<keyword evidence="6" id="KW-0965">Cell junction</keyword>
<dbReference type="FunFam" id="3.30.505.10:FF:000002">
    <property type="entry name" value="Tensin 1"/>
    <property type="match status" value="1"/>
</dbReference>
<dbReference type="InterPro" id="IPR035012">
    <property type="entry name" value="Tensin-like_SH2"/>
</dbReference>
<keyword evidence="7 8" id="KW-0727">SH2 domain</keyword>
<dbReference type="GO" id="GO:0004721">
    <property type="term" value="F:phosphoprotein phosphatase activity"/>
    <property type="evidence" value="ECO:0007669"/>
    <property type="project" value="UniProtKB-KW"/>
</dbReference>
<dbReference type="Pfam" id="PF00017">
    <property type="entry name" value="SH2"/>
    <property type="match status" value="1"/>
</dbReference>
<dbReference type="SUPFAM" id="SSF49562">
    <property type="entry name" value="C2 domain (Calcium/lipid-binding domain, CaLB)"/>
    <property type="match status" value="1"/>
</dbReference>
<reference evidence="14" key="1">
    <citation type="submission" date="2025-08" db="UniProtKB">
        <authorList>
            <consortium name="RefSeq"/>
        </authorList>
    </citation>
    <scope>IDENTIFICATION</scope>
    <source>
        <tissue evidence="14">Whole organism</tissue>
    </source>
</reference>
<dbReference type="Gene3D" id="3.90.190.10">
    <property type="entry name" value="Protein tyrosine phosphatase superfamily"/>
    <property type="match status" value="1"/>
</dbReference>
<feature type="region of interest" description="Disordered" evidence="9">
    <location>
        <begin position="1129"/>
        <end position="1284"/>
    </location>
</feature>
<keyword evidence="13" id="KW-1185">Reference proteome</keyword>
<dbReference type="SUPFAM" id="SSF55550">
    <property type="entry name" value="SH2 domain"/>
    <property type="match status" value="1"/>
</dbReference>
<feature type="compositionally biased region" description="Polar residues" evidence="9">
    <location>
        <begin position="801"/>
        <end position="821"/>
    </location>
</feature>
<dbReference type="InterPro" id="IPR036860">
    <property type="entry name" value="SH2_dom_sf"/>
</dbReference>
<feature type="compositionally biased region" description="Low complexity" evidence="9">
    <location>
        <begin position="1084"/>
        <end position="1097"/>
    </location>
</feature>
<dbReference type="Gene3D" id="2.60.40.1110">
    <property type="match status" value="1"/>
</dbReference>
<sequence length="2229" mass="243123">MMFRSLRRRVHKKGRAEFIRSFADPALVIHRELSGPAFGQKYPLFYSLAEGVDGEKKTEPLAKSRSLRNSPEPQQRRLHPVRLGPRAGTEPLDRSPVIAKKNLRFSNDEREAKENTRNDSKSKKYKNLDCCDGSKPDDGDGGSDILKNIIGGDFTDLKDSDIQGNHAVFSCLSKDENRAALDAVDKSQIASGTLNAASPRSAKREPKQKNEKKSKSSKELTFVKTYMPSPIGKVSSESTSISNESPAIDCATVDNQELDLQRPTVRSTATAALIELLSHLEATDSTKQPLSSSRNTQSAARLNRIISVSFGPSYKNGSGSSSTLPHTRTLPCAMPTVSGGSSLRVGHSIAHGRGGSLREDLTRQGYNTAQRMDLVYVTERIISLAFPPDLDGSAYTMHLREVAHMLSSKHGDNFRVFNLSWHQGEVSHYLPRVTELGWPPLLAPALEKLCAVCKALESWLAANNQHVAVLHDREGYEKLGVVVAAYMHYTNICASTDTALDRYAMKRFFDDKIGQLYHPSQKRYVQYFSGLLSGLIRINSNPLFLHTLTLYGVPHFESRGGCHLFIKVYQGMTHVYTSGVYQITEGLRYVTIVLEQHKSSNTSQNNARVSGIQLRGDVLLKAYHRRLGPPPSREVVFRAQFHTCAVSEKVLGFSRLDLDDACNDLRFPLDGGIELSFSRGGDDPPRAVSNVSCDKSPCPVTAWDSYEVLPGRRDETGAHESVPHTLGPLDGSLYATVNKRRNNSDINNVNNIKNSSSCQQFDQQQQLQQHPESSLQYPVDHRLDHHLHHPHSSYSLLRQTPVRSQQDHFSSVNIGQHSRSTPHTPQHPSLLQQQQLQQHSTHHTPVATGQHLVHHQHHLSQHHHHHHIHHQGSQPHHQQQQQHQQLQQQYQSSHTPSHALQHASLATPSPLSSAYANGRYPASVDSGFAGSIAPLSPPTSSVSPAASSQPQQSSSSTSTAPPQDNAHLSYRQSTSSTAVQEHSRLQACQASADCQNHDHRQQPPQVYRRFSDPNQLNMAPVAAVASRPTQASRGGPSSRVDARQLDELLAGMLLDIESIPDLRPGQSPAPDINSIRCPDLSWNTSSTRGRSSSSRSGPTMSPVNGYGGVSHHDSMLDTSLTLSAADEGTPYHTRLDSRPFSYGAVTSSPVLPRRRSPSPNSSPNRRVAREPIISRSGLESPRLVRRMSGSVGAVAGNTTTDSGAAMSAGSHINSSVLGNGTTTNTTRRSPSPSPEPGSRNSTLRRERSQTLTNRIMAGEPSPPSSLTRSHVTRSASRLDDPDAIFAPDTLSRSLSGTSSSWLATQQRKLVERREANRRADRGRHEARVINELRSRIGQHYNRTNTTNTSSSFSGVSRYGRYGDFEDGYVSDTTLFSDTSRESSPTKHHPYSPLSVSTGYNNTLNSRDTAYRRSASAREHSEPSSPNVASKTATHNFARDRLQRLNQHYANTTKTLSLSRKYSDASHDRERPFVSIKRAFASDRGRDSALTQLQSNPLGHINYHHSSSPHQGEGLLTTLHHQTKHSPASASTSSAKVSHAFSTATDNPRNVTPVTATSSVHEDDVTRARNAYKTYLASIAANKVIPNNYDDARAFVAADKNVFRERSLDMSNLRKAPSSNYIDDAAANDASRYYNMIIPNVISDALACTQGTSNNAPSSNKKTLPNDLYFASDNRVYNITGYTNSLDRGVHKRLSSLNHFRIDSSLKHNNINNVIPEPYSSTLPKTLNQSSGQSYNLRSYCNGPKPSQSSANTSSSSGAPESSENKDSESSTSVSVSCSSANDFMLVSAPEGFNNCTSSVVSAVSPVSPKPGDEGAWQSDCEGGVGGAHRPITPGFPPSTPTTPYLNQGLPPKSPTMQRRAHLGLSSLNNQRPASAASTASNNSKDQVGMGMTSSSQYRSTSPHNGHASPAPSLYQGPSRRSSLTSLNDSGGHDVIHSHPKFVKDISKFWYKPNISRDEAINILKSKPPGTFIVRDSNSFPGAFGLAVKVATPPPNVVVSSTSGDPANELVRHFLIEPTARGVRLKGCSNEPVFGSLSALVYQHSITALALPCRLALPERDPAASTASTSASSTSVDNSVLLQQGAACTVLYLHSLDTESLTGPQAVKRAVTSLLSAASVRPTPVHFKVSSAGITLTDNHRTLFFRQHFPVAAISHCGTDPDDRRWQHNSDTGEPLASLRIFGFVAKKGTARNQNQCHVLAELEPEQPATAICNFVTKVMMTSANRANLV</sequence>
<dbReference type="Pfam" id="PF10409">
    <property type="entry name" value="PTEN_C2"/>
    <property type="match status" value="1"/>
</dbReference>
<accession>A0A979FVI1</accession>
<feature type="region of interest" description="Disordered" evidence="9">
    <location>
        <begin position="801"/>
        <end position="900"/>
    </location>
</feature>
<dbReference type="Gene3D" id="3.30.505.10">
    <property type="entry name" value="SH2 domain"/>
    <property type="match status" value="1"/>
</dbReference>
<feature type="compositionally biased region" description="Polar residues" evidence="9">
    <location>
        <begin position="1715"/>
        <end position="1738"/>
    </location>
</feature>
<feature type="region of interest" description="Disordered" evidence="9">
    <location>
        <begin position="935"/>
        <end position="1011"/>
    </location>
</feature>
<dbReference type="PANTHER" id="PTHR45734:SF10">
    <property type="entry name" value="BLISTERY, ISOFORM A"/>
    <property type="match status" value="1"/>
</dbReference>
<evidence type="ECO:0000256" key="8">
    <source>
        <dbReference type="PROSITE-ProRule" id="PRU00191"/>
    </source>
</evidence>
<evidence type="ECO:0000259" key="10">
    <source>
        <dbReference type="PROSITE" id="PS50001"/>
    </source>
</evidence>
<organism evidence="13 14">
    <name type="scientific">Hyalella azteca</name>
    <name type="common">Amphipod</name>
    <dbReference type="NCBI Taxonomy" id="294128"/>
    <lineage>
        <taxon>Eukaryota</taxon>
        <taxon>Metazoa</taxon>
        <taxon>Ecdysozoa</taxon>
        <taxon>Arthropoda</taxon>
        <taxon>Crustacea</taxon>
        <taxon>Multicrustacea</taxon>
        <taxon>Malacostraca</taxon>
        <taxon>Eumalacostraca</taxon>
        <taxon>Peracarida</taxon>
        <taxon>Amphipoda</taxon>
        <taxon>Senticaudata</taxon>
        <taxon>Talitrida</taxon>
        <taxon>Talitroidea</taxon>
        <taxon>Hyalellidae</taxon>
        <taxon>Hyalella</taxon>
    </lineage>
</organism>
<feature type="compositionally biased region" description="Low complexity" evidence="9">
    <location>
        <begin position="1745"/>
        <end position="1761"/>
    </location>
</feature>
<feature type="compositionally biased region" description="Low complexity" evidence="9">
    <location>
        <begin position="822"/>
        <end position="845"/>
    </location>
</feature>
<feature type="compositionally biased region" description="Low complexity" evidence="9">
    <location>
        <begin position="871"/>
        <end position="894"/>
    </location>
</feature>
<comment type="subcellular location">
    <subcellularLocation>
        <location evidence="1">Cell junction</location>
    </subcellularLocation>
</comment>
<evidence type="ECO:0000256" key="1">
    <source>
        <dbReference type="ARBA" id="ARBA00004282"/>
    </source>
</evidence>
<feature type="region of interest" description="Disordered" evidence="9">
    <location>
        <begin position="1375"/>
        <end position="1432"/>
    </location>
</feature>
<feature type="domain" description="Phosphatase tensin-type" evidence="11">
    <location>
        <begin position="363"/>
        <end position="535"/>
    </location>
</feature>
<dbReference type="InterPro" id="IPR033929">
    <property type="entry name" value="Tensin_PTB"/>
</dbReference>
<feature type="region of interest" description="Disordered" evidence="9">
    <location>
        <begin position="55"/>
        <end position="142"/>
    </location>
</feature>
<feature type="compositionally biased region" description="Low complexity" evidence="9">
    <location>
        <begin position="1218"/>
        <end position="1241"/>
    </location>
</feature>
<dbReference type="SUPFAM" id="SSF50729">
    <property type="entry name" value="PH domain-like"/>
    <property type="match status" value="1"/>
</dbReference>
<evidence type="ECO:0000256" key="7">
    <source>
        <dbReference type="ARBA" id="ARBA00022999"/>
    </source>
</evidence>
<dbReference type="InterPro" id="IPR051484">
    <property type="entry name" value="Tensin_PTEN_phosphatase"/>
</dbReference>
<evidence type="ECO:0000256" key="3">
    <source>
        <dbReference type="ARBA" id="ARBA00022553"/>
    </source>
</evidence>
<dbReference type="InterPro" id="IPR013625">
    <property type="entry name" value="PTB"/>
</dbReference>
<feature type="compositionally biased region" description="Polar residues" evidence="9">
    <location>
        <begin position="1264"/>
        <end position="1275"/>
    </location>
</feature>
<feature type="region of interest" description="Disordered" evidence="9">
    <location>
        <begin position="1715"/>
        <end position="1774"/>
    </location>
</feature>
<dbReference type="RefSeq" id="XP_047740537.1">
    <property type="nucleotide sequence ID" value="XM_047884581.1"/>
</dbReference>
<feature type="compositionally biased region" description="Low complexity" evidence="9">
    <location>
        <begin position="938"/>
        <end position="963"/>
    </location>
</feature>
<dbReference type="KEGG" id="hazt:108674806"/>